<evidence type="ECO:0000313" key="2">
    <source>
        <dbReference type="EMBL" id="KAK2024944.1"/>
    </source>
</evidence>
<feature type="transmembrane region" description="Helical" evidence="1">
    <location>
        <begin position="125"/>
        <end position="144"/>
    </location>
</feature>
<accession>A0AAD9LXN3</accession>
<name>A0AAD9LXN3_9PEZI</name>
<evidence type="ECO:0000256" key="1">
    <source>
        <dbReference type="SAM" id="Phobius"/>
    </source>
</evidence>
<keyword evidence="3" id="KW-1185">Reference proteome</keyword>
<feature type="transmembrane region" description="Helical" evidence="1">
    <location>
        <begin position="12"/>
        <end position="31"/>
    </location>
</feature>
<proteinExistence type="predicted"/>
<reference evidence="2" key="1">
    <citation type="submission" date="2021-06" db="EMBL/GenBank/DDBJ databases">
        <title>Comparative genomics, transcriptomics and evolutionary studies reveal genomic signatures of adaptation to plant cell wall in hemibiotrophic fungi.</title>
        <authorList>
            <consortium name="DOE Joint Genome Institute"/>
            <person name="Baroncelli R."/>
            <person name="Diaz J.F."/>
            <person name="Benocci T."/>
            <person name="Peng M."/>
            <person name="Battaglia E."/>
            <person name="Haridas S."/>
            <person name="Andreopoulos W."/>
            <person name="Labutti K."/>
            <person name="Pangilinan J."/>
            <person name="Floch G.L."/>
            <person name="Makela M.R."/>
            <person name="Henrissat B."/>
            <person name="Grigoriev I.V."/>
            <person name="Crouch J.A."/>
            <person name="De Vries R.P."/>
            <person name="Sukno S.A."/>
            <person name="Thon M.R."/>
        </authorList>
    </citation>
    <scope>NUCLEOTIDE SEQUENCE</scope>
    <source>
        <strain evidence="2">MAFF235873</strain>
    </source>
</reference>
<protein>
    <submittedName>
        <fullName evidence="2">Uncharacterized protein</fullName>
    </submittedName>
</protein>
<keyword evidence="1" id="KW-0472">Membrane</keyword>
<comment type="caution">
    <text evidence="2">The sequence shown here is derived from an EMBL/GenBank/DDBJ whole genome shotgun (WGS) entry which is preliminary data.</text>
</comment>
<dbReference type="EMBL" id="MU842950">
    <property type="protein sequence ID" value="KAK2024944.1"/>
    <property type="molecule type" value="Genomic_DNA"/>
</dbReference>
<keyword evidence="1" id="KW-0812">Transmembrane</keyword>
<feature type="transmembrane region" description="Helical" evidence="1">
    <location>
        <begin position="184"/>
        <end position="204"/>
    </location>
</feature>
<dbReference type="AlphaFoldDB" id="A0AAD9LXN3"/>
<evidence type="ECO:0000313" key="3">
    <source>
        <dbReference type="Proteomes" id="UP001232148"/>
    </source>
</evidence>
<feature type="transmembrane region" description="Helical" evidence="1">
    <location>
        <begin position="351"/>
        <end position="371"/>
    </location>
</feature>
<gene>
    <name evidence="2" type="ORF">LX32DRAFT_79341</name>
</gene>
<dbReference type="Proteomes" id="UP001232148">
    <property type="component" value="Unassembled WGS sequence"/>
</dbReference>
<feature type="transmembrane region" description="Helical" evidence="1">
    <location>
        <begin position="52"/>
        <end position="73"/>
    </location>
</feature>
<feature type="transmembrane region" description="Helical" evidence="1">
    <location>
        <begin position="93"/>
        <end position="113"/>
    </location>
</feature>
<keyword evidence="1" id="KW-1133">Transmembrane helix</keyword>
<sequence length="390" mass="43081">MALVYYPRTGLAIASAFLVCNTVYLILEYTIPKLRNIFTNQRFKNWITIAHYLIIPSFIVLLGAILIPFLFLGKQGHAEACNRLTIDADIAGLGIRIAAWAQICILLLIALLGTFYVDVKMAKEVGAGLAVTHLSLAIALLIHIHQGGAKVSLADKILGSMILDAQNIALSIPLVTKETLAARWQVVVTVVCQTFGLILLGIIVNDFGNGNINITDCPCLSAAWWGEVGACRKSPASTLVRHEMKAFWIYYACRWLSLFQSSFHSLMNMEKFHTAEKDKSLHLKDLTFPRLYLESKSVQWRRLFRARSSVYDSYASTVSPAFLLYAMFAIVSMAAAENLLRDLGTLGGKEISFGQAVAIVIAAATIVRGLWLSYKMLQDRGVVNPPLQVI</sequence>
<organism evidence="2 3">
    <name type="scientific">Colletotrichum zoysiae</name>
    <dbReference type="NCBI Taxonomy" id="1216348"/>
    <lineage>
        <taxon>Eukaryota</taxon>
        <taxon>Fungi</taxon>
        <taxon>Dikarya</taxon>
        <taxon>Ascomycota</taxon>
        <taxon>Pezizomycotina</taxon>
        <taxon>Sordariomycetes</taxon>
        <taxon>Hypocreomycetidae</taxon>
        <taxon>Glomerellales</taxon>
        <taxon>Glomerellaceae</taxon>
        <taxon>Colletotrichum</taxon>
        <taxon>Colletotrichum graminicola species complex</taxon>
    </lineage>
</organism>
<feature type="transmembrane region" description="Helical" evidence="1">
    <location>
        <begin position="311"/>
        <end position="331"/>
    </location>
</feature>